<dbReference type="InterPro" id="IPR036890">
    <property type="entry name" value="HATPase_C_sf"/>
</dbReference>
<organism evidence="14 15">
    <name type="scientific">Stutzerimonas nitrititolerans</name>
    <dbReference type="NCBI Taxonomy" id="2482751"/>
    <lineage>
        <taxon>Bacteria</taxon>
        <taxon>Pseudomonadati</taxon>
        <taxon>Pseudomonadota</taxon>
        <taxon>Gammaproteobacteria</taxon>
        <taxon>Pseudomonadales</taxon>
        <taxon>Pseudomonadaceae</taxon>
        <taxon>Stutzerimonas</taxon>
    </lineage>
</organism>
<evidence type="ECO:0000256" key="3">
    <source>
        <dbReference type="ARBA" id="ARBA00012438"/>
    </source>
</evidence>
<sequence length="456" mass="50669">MSSLSDVNLTAPKRRSLYRRILVALLVVFMLGFGNIAVHLYGTRDELRRVVLSLQARAVSEGLRSDSDLSTLPRDYAGAELGYTLYSADGQLLWFSESLKRPRRLRTELLEREPGWWRWSPYGGRVVNVPVRLEDGAILMVSRNDAAERELLDDLLQDRLRQSLVIMLPLGLISVVLILLLLDWTLRPVRRAALLARGIGPDEPQRRIPLDDLPREVHPLAEAANSALDRLAAAYAAERRFVADAAHELRTPLTVLDLRLQDARQTGQPDWPALNMEMRQMRRLVAQLLELARQDGVAVERRDGPLQRANASRVAREATAALLPLFEAQGRSIEVDIAEGLECRGNPDQLREALVNLLENALVHGAGEVRLTLRAQGDEVILDIADQGDGVPSELQEAMFQRFRKGRQGSEGTGLGLAIVRRIVENAGGRVGFVSGRANVLRIVLARESAARSTCT</sequence>
<dbReference type="PROSITE" id="PS50109">
    <property type="entry name" value="HIS_KIN"/>
    <property type="match status" value="1"/>
</dbReference>
<evidence type="ECO:0000256" key="8">
    <source>
        <dbReference type="ARBA" id="ARBA00022989"/>
    </source>
</evidence>
<dbReference type="Gene3D" id="1.10.287.130">
    <property type="match status" value="1"/>
</dbReference>
<evidence type="ECO:0000256" key="6">
    <source>
        <dbReference type="ARBA" id="ARBA00022692"/>
    </source>
</evidence>
<dbReference type="InterPro" id="IPR003661">
    <property type="entry name" value="HisK_dim/P_dom"/>
</dbReference>
<name>A0AA41WMQ9_9GAMM</name>
<dbReference type="Pfam" id="PF02518">
    <property type="entry name" value="HATPase_c"/>
    <property type="match status" value="1"/>
</dbReference>
<evidence type="ECO:0000256" key="10">
    <source>
        <dbReference type="ARBA" id="ARBA00023136"/>
    </source>
</evidence>
<dbReference type="InterPro" id="IPR003594">
    <property type="entry name" value="HATPase_dom"/>
</dbReference>
<dbReference type="SMART" id="SM00388">
    <property type="entry name" value="HisKA"/>
    <property type="match status" value="1"/>
</dbReference>
<feature type="transmembrane region" description="Helical" evidence="11">
    <location>
        <begin position="164"/>
        <end position="182"/>
    </location>
</feature>
<reference evidence="14" key="1">
    <citation type="submission" date="2022-06" db="EMBL/GenBank/DDBJ databases">
        <title>Detection of beta-lactamases in bacteria of animal origin.</title>
        <authorList>
            <person name="Mlynarcik P."/>
            <person name="Zdarska V."/>
            <person name="Chudobova H."/>
            <person name="Prochazkova P."/>
            <person name="Hricova K."/>
            <person name="Mezerova K."/>
            <person name="Bardon J."/>
            <person name="Dolejska M."/>
            <person name="Sukkar I."/>
            <person name="Kolar M."/>
        </authorList>
    </citation>
    <scope>NUCLEOTIDE SEQUENCE</scope>
    <source>
        <strain evidence="14">S 300-3</strain>
    </source>
</reference>
<gene>
    <name evidence="14" type="ORF">NJF43_10940</name>
</gene>
<proteinExistence type="predicted"/>
<dbReference type="InterPro" id="IPR050428">
    <property type="entry name" value="TCS_sensor_his_kinase"/>
</dbReference>
<dbReference type="InterPro" id="IPR004358">
    <property type="entry name" value="Sig_transdc_His_kin-like_C"/>
</dbReference>
<keyword evidence="4" id="KW-0597">Phosphoprotein</keyword>
<dbReference type="PROSITE" id="PS50885">
    <property type="entry name" value="HAMP"/>
    <property type="match status" value="1"/>
</dbReference>
<keyword evidence="5" id="KW-0808">Transferase</keyword>
<keyword evidence="10 11" id="KW-0472">Membrane</keyword>
<keyword evidence="9" id="KW-0902">Two-component regulatory system</keyword>
<evidence type="ECO:0000256" key="4">
    <source>
        <dbReference type="ARBA" id="ARBA00022553"/>
    </source>
</evidence>
<feature type="domain" description="HAMP" evidence="13">
    <location>
        <begin position="183"/>
        <end position="236"/>
    </location>
</feature>
<dbReference type="PANTHER" id="PTHR45436">
    <property type="entry name" value="SENSOR HISTIDINE KINASE YKOH"/>
    <property type="match status" value="1"/>
</dbReference>
<dbReference type="InterPro" id="IPR003660">
    <property type="entry name" value="HAMP_dom"/>
</dbReference>
<dbReference type="InterPro" id="IPR036097">
    <property type="entry name" value="HisK_dim/P_sf"/>
</dbReference>
<feature type="transmembrane region" description="Helical" evidence="11">
    <location>
        <begin position="21"/>
        <end position="42"/>
    </location>
</feature>
<dbReference type="EC" id="2.7.13.3" evidence="3"/>
<dbReference type="AlphaFoldDB" id="A0AA41WMQ9"/>
<evidence type="ECO:0000256" key="9">
    <source>
        <dbReference type="ARBA" id="ARBA00023012"/>
    </source>
</evidence>
<evidence type="ECO:0000259" key="13">
    <source>
        <dbReference type="PROSITE" id="PS50885"/>
    </source>
</evidence>
<dbReference type="PANTHER" id="PTHR45436:SF1">
    <property type="entry name" value="SENSOR PROTEIN QSEC"/>
    <property type="match status" value="1"/>
</dbReference>
<evidence type="ECO:0000256" key="2">
    <source>
        <dbReference type="ARBA" id="ARBA00004370"/>
    </source>
</evidence>
<dbReference type="SMART" id="SM00387">
    <property type="entry name" value="HATPase_c"/>
    <property type="match status" value="1"/>
</dbReference>
<evidence type="ECO:0000313" key="14">
    <source>
        <dbReference type="EMBL" id="MCO7545265.1"/>
    </source>
</evidence>
<dbReference type="Pfam" id="PF00512">
    <property type="entry name" value="HisKA"/>
    <property type="match status" value="1"/>
</dbReference>
<dbReference type="RefSeq" id="WP_253163013.1">
    <property type="nucleotide sequence ID" value="NZ_JAMYBS010000010.1"/>
</dbReference>
<dbReference type="SUPFAM" id="SSF47384">
    <property type="entry name" value="Homodimeric domain of signal transducing histidine kinase"/>
    <property type="match status" value="1"/>
</dbReference>
<evidence type="ECO:0000256" key="5">
    <source>
        <dbReference type="ARBA" id="ARBA00022679"/>
    </source>
</evidence>
<dbReference type="InterPro" id="IPR005467">
    <property type="entry name" value="His_kinase_dom"/>
</dbReference>
<comment type="catalytic activity">
    <reaction evidence="1">
        <text>ATP + protein L-histidine = ADP + protein N-phospho-L-histidine.</text>
        <dbReference type="EC" id="2.7.13.3"/>
    </reaction>
</comment>
<dbReference type="Gene3D" id="3.30.565.10">
    <property type="entry name" value="Histidine kinase-like ATPase, C-terminal domain"/>
    <property type="match status" value="1"/>
</dbReference>
<evidence type="ECO:0000256" key="11">
    <source>
        <dbReference type="SAM" id="Phobius"/>
    </source>
</evidence>
<keyword evidence="7 14" id="KW-0418">Kinase</keyword>
<evidence type="ECO:0000259" key="12">
    <source>
        <dbReference type="PROSITE" id="PS50109"/>
    </source>
</evidence>
<dbReference type="PRINTS" id="PR00344">
    <property type="entry name" value="BCTRLSENSOR"/>
</dbReference>
<comment type="subcellular location">
    <subcellularLocation>
        <location evidence="2">Membrane</location>
    </subcellularLocation>
</comment>
<dbReference type="CDD" id="cd00082">
    <property type="entry name" value="HisKA"/>
    <property type="match status" value="1"/>
</dbReference>
<evidence type="ECO:0000256" key="1">
    <source>
        <dbReference type="ARBA" id="ARBA00000085"/>
    </source>
</evidence>
<dbReference type="GO" id="GO:0000155">
    <property type="term" value="F:phosphorelay sensor kinase activity"/>
    <property type="evidence" value="ECO:0007669"/>
    <property type="project" value="InterPro"/>
</dbReference>
<protein>
    <recommendedName>
        <fullName evidence="3">histidine kinase</fullName>
        <ecNumber evidence="3">2.7.13.3</ecNumber>
    </recommendedName>
</protein>
<dbReference type="GO" id="GO:0005886">
    <property type="term" value="C:plasma membrane"/>
    <property type="evidence" value="ECO:0007669"/>
    <property type="project" value="TreeGrafter"/>
</dbReference>
<dbReference type="Proteomes" id="UP001165292">
    <property type="component" value="Unassembled WGS sequence"/>
</dbReference>
<keyword evidence="6 11" id="KW-0812">Transmembrane</keyword>
<evidence type="ECO:0000256" key="7">
    <source>
        <dbReference type="ARBA" id="ARBA00022777"/>
    </source>
</evidence>
<keyword evidence="8 11" id="KW-1133">Transmembrane helix</keyword>
<dbReference type="SUPFAM" id="SSF55874">
    <property type="entry name" value="ATPase domain of HSP90 chaperone/DNA topoisomerase II/histidine kinase"/>
    <property type="match status" value="1"/>
</dbReference>
<feature type="domain" description="Histidine kinase" evidence="12">
    <location>
        <begin position="244"/>
        <end position="449"/>
    </location>
</feature>
<comment type="caution">
    <text evidence="14">The sequence shown here is derived from an EMBL/GenBank/DDBJ whole genome shotgun (WGS) entry which is preliminary data.</text>
</comment>
<evidence type="ECO:0000313" key="15">
    <source>
        <dbReference type="Proteomes" id="UP001165292"/>
    </source>
</evidence>
<dbReference type="EMBL" id="JAMYBS010000010">
    <property type="protein sequence ID" value="MCO7545265.1"/>
    <property type="molecule type" value="Genomic_DNA"/>
</dbReference>
<accession>A0AA41WMQ9</accession>